<feature type="compositionally biased region" description="Basic and acidic residues" evidence="2">
    <location>
        <begin position="154"/>
        <end position="170"/>
    </location>
</feature>
<feature type="transmembrane region" description="Helical" evidence="1">
    <location>
        <begin position="45"/>
        <end position="65"/>
    </location>
</feature>
<evidence type="ECO:0000259" key="3">
    <source>
        <dbReference type="Pfam" id="PF10058"/>
    </source>
</evidence>
<dbReference type="EMBL" id="LMYN01000057">
    <property type="protein sequence ID" value="KSA01294.1"/>
    <property type="molecule type" value="Genomic_DNA"/>
</dbReference>
<feature type="compositionally biased region" description="Polar residues" evidence="2">
    <location>
        <begin position="314"/>
        <end position="324"/>
    </location>
</feature>
<keyword evidence="1" id="KW-0862">Zinc</keyword>
<dbReference type="PANTHER" id="PTHR22166">
    <property type="entry name" value="ENDOPLASMIC RETICULUM JUNCTION FORMATION PROTEIN LUNAPARK"/>
    <property type="match status" value="1"/>
</dbReference>
<dbReference type="OrthoDB" id="1725934at2759"/>
<feature type="domain" description="Lunapark zinc ribbon" evidence="3">
    <location>
        <begin position="213"/>
        <end position="269"/>
    </location>
</feature>
<evidence type="ECO:0000313" key="4">
    <source>
        <dbReference type="EMBL" id="KSA01294.1"/>
    </source>
</evidence>
<dbReference type="Proteomes" id="UP000054251">
    <property type="component" value="Unassembled WGS sequence"/>
</dbReference>
<keyword evidence="1" id="KW-0812">Transmembrane</keyword>
<sequence length="350" mass="39598">MGVFGIFKLKGFDPDAFEKELTQLTKQISSTQQQIYSLKGKSKRWVFFLSKIFIAAYALIVVYIYQKVPRLPIAKNKTVNFIRNQSNEQRMVLVGFPLVGYLIVYLINSMFKISVRRREKSLQTLKKKHSLKIEELKKITNFNTTNELLNKYGGQDERKKAKDDTGDKPTKKQTNVARQINTPTTQQQQQQQQIIKRLQNLQANPPVQAPRTFQDRILDFIVGSDNNEATENRYALICKQCLTHNGLAPPGSTNPFKVSYICPNCGFLNGETDTERTATPIETEELKSNSISPLPVDPAVNSPLLDDAMDHPTAGQTSHNQPDESTLIKPKDTYSSSFNRLSSESPHADS</sequence>
<dbReference type="GeneID" id="26839935"/>
<dbReference type="Pfam" id="PF10058">
    <property type="entry name" value="Zn_ribbon_10"/>
    <property type="match status" value="1"/>
</dbReference>
<organism evidence="4 5">
    <name type="scientific">Debaryomyces fabryi</name>
    <dbReference type="NCBI Taxonomy" id="58627"/>
    <lineage>
        <taxon>Eukaryota</taxon>
        <taxon>Fungi</taxon>
        <taxon>Dikarya</taxon>
        <taxon>Ascomycota</taxon>
        <taxon>Saccharomycotina</taxon>
        <taxon>Pichiomycetes</taxon>
        <taxon>Debaryomycetaceae</taxon>
        <taxon>Debaryomyces</taxon>
    </lineage>
</organism>
<evidence type="ECO:0000313" key="5">
    <source>
        <dbReference type="Proteomes" id="UP000054251"/>
    </source>
</evidence>
<keyword evidence="1" id="KW-0863">Zinc-finger</keyword>
<keyword evidence="5" id="KW-1185">Reference proteome</keyword>
<accession>A0A0V1PYF9</accession>
<dbReference type="GO" id="GO:0008270">
    <property type="term" value="F:zinc ion binding"/>
    <property type="evidence" value="ECO:0007669"/>
    <property type="project" value="UniProtKB-KW"/>
</dbReference>
<evidence type="ECO:0000256" key="1">
    <source>
        <dbReference type="RuleBase" id="RU367073"/>
    </source>
</evidence>
<name>A0A0V1PYF9_9ASCO</name>
<feature type="transmembrane region" description="Helical" evidence="1">
    <location>
        <begin position="91"/>
        <end position="111"/>
    </location>
</feature>
<dbReference type="PANTHER" id="PTHR22166:SF12">
    <property type="entry name" value="ENDOPLASMIC RETICULUM JUNCTION FORMATION PROTEIN LUNAPARK"/>
    <property type="match status" value="1"/>
</dbReference>
<dbReference type="GO" id="GO:0071788">
    <property type="term" value="P:endoplasmic reticulum tubular network maintenance"/>
    <property type="evidence" value="ECO:0007669"/>
    <property type="project" value="UniProtKB-UniRule"/>
</dbReference>
<evidence type="ECO:0000256" key="2">
    <source>
        <dbReference type="SAM" id="MobiDB-lite"/>
    </source>
</evidence>
<reference evidence="4 5" key="1">
    <citation type="submission" date="2015-11" db="EMBL/GenBank/DDBJ databases">
        <title>The genome of Debaryomyces fabryi.</title>
        <authorList>
            <person name="Tafer H."/>
            <person name="Lopandic K."/>
        </authorList>
    </citation>
    <scope>NUCLEOTIDE SEQUENCE [LARGE SCALE GENOMIC DNA]</scope>
    <source>
        <strain evidence="4 5">CBS 789</strain>
    </source>
</reference>
<feature type="compositionally biased region" description="Polar residues" evidence="2">
    <location>
        <begin position="172"/>
        <end position="185"/>
    </location>
</feature>
<keyword evidence="1" id="KW-1133">Transmembrane helix</keyword>
<keyword evidence="1" id="KW-0472">Membrane</keyword>
<protein>
    <recommendedName>
        <fullName evidence="1">Endoplasmic reticulum junction formation protein lunapark</fullName>
    </recommendedName>
</protein>
<keyword evidence="1" id="KW-0256">Endoplasmic reticulum</keyword>
<comment type="domain">
    <text evidence="1">The C4-type zinc finger motif is necessary both for its ER three-way tubular junction localization and formation.</text>
</comment>
<dbReference type="GO" id="GO:0098826">
    <property type="term" value="C:endoplasmic reticulum tubular network membrane"/>
    <property type="evidence" value="ECO:0007669"/>
    <property type="project" value="UniProtKB-UniRule"/>
</dbReference>
<dbReference type="InterPro" id="IPR019273">
    <property type="entry name" value="Lunapark_Znf"/>
</dbReference>
<dbReference type="AlphaFoldDB" id="A0A0V1PYF9"/>
<comment type="subcellular location">
    <subcellularLocation>
        <location evidence="1">Endoplasmic reticulum membrane</location>
        <topology evidence="1">Multi-pass membrane protein</topology>
    </subcellularLocation>
</comment>
<keyword evidence="1" id="KW-0479">Metal-binding</keyword>
<comment type="function">
    <text evidence="1">Plays a role in determining ER morphology.</text>
</comment>
<feature type="compositionally biased region" description="Polar residues" evidence="2">
    <location>
        <begin position="333"/>
        <end position="350"/>
    </location>
</feature>
<gene>
    <name evidence="4" type="ORF">AC631_02926</name>
</gene>
<comment type="caution">
    <text evidence="4">The sequence shown here is derived from an EMBL/GenBank/DDBJ whole genome shotgun (WGS) entry which is preliminary data.</text>
</comment>
<feature type="region of interest" description="Disordered" evidence="2">
    <location>
        <begin position="283"/>
        <end position="350"/>
    </location>
</feature>
<comment type="similarity">
    <text evidence="1">Belongs to the lunapark family.</text>
</comment>
<feature type="region of interest" description="Disordered" evidence="2">
    <location>
        <begin position="150"/>
        <end position="190"/>
    </location>
</feature>
<dbReference type="RefSeq" id="XP_015467396.1">
    <property type="nucleotide sequence ID" value="XM_015611755.1"/>
</dbReference>
<proteinExistence type="inferred from homology"/>
<dbReference type="InterPro" id="IPR040115">
    <property type="entry name" value="Lnp"/>
</dbReference>
<dbReference type="GO" id="GO:1903373">
    <property type="term" value="P:positive regulation of endoplasmic reticulum tubular network organization"/>
    <property type="evidence" value="ECO:0007669"/>
    <property type="project" value="UniProtKB-UniRule"/>
</dbReference>